<evidence type="ECO:0000256" key="1">
    <source>
        <dbReference type="ARBA" id="ARBA00010641"/>
    </source>
</evidence>
<protein>
    <submittedName>
        <fullName evidence="7">RNA polymerase sigma factor</fullName>
    </submittedName>
</protein>
<dbReference type="GO" id="GO:0016987">
    <property type="term" value="F:sigma factor activity"/>
    <property type="evidence" value="ECO:0007669"/>
    <property type="project" value="UniProtKB-KW"/>
</dbReference>
<dbReference type="Pfam" id="PF04542">
    <property type="entry name" value="Sigma70_r2"/>
    <property type="match status" value="1"/>
</dbReference>
<dbReference type="PANTHER" id="PTHR43133">
    <property type="entry name" value="RNA POLYMERASE ECF-TYPE SIGMA FACTO"/>
    <property type="match status" value="1"/>
</dbReference>
<dbReference type="InterPro" id="IPR039425">
    <property type="entry name" value="RNA_pol_sigma-70-like"/>
</dbReference>
<feature type="domain" description="RNA polymerase sigma factor 70 region 4 type 2" evidence="6">
    <location>
        <begin position="117"/>
        <end position="169"/>
    </location>
</feature>
<dbReference type="InterPro" id="IPR013324">
    <property type="entry name" value="RNA_pol_sigma_r3/r4-like"/>
</dbReference>
<dbReference type="InterPro" id="IPR013325">
    <property type="entry name" value="RNA_pol_sigma_r2"/>
</dbReference>
<dbReference type="NCBIfam" id="TIGR02937">
    <property type="entry name" value="sigma70-ECF"/>
    <property type="match status" value="1"/>
</dbReference>
<dbReference type="NCBIfam" id="TIGR02989">
    <property type="entry name" value="Sig-70_gvs1"/>
    <property type="match status" value="1"/>
</dbReference>
<dbReference type="PANTHER" id="PTHR43133:SF51">
    <property type="entry name" value="RNA POLYMERASE SIGMA FACTOR"/>
    <property type="match status" value="1"/>
</dbReference>
<name>A0A517STD5_9BACT</name>
<dbReference type="Gene3D" id="1.10.1740.10">
    <property type="match status" value="1"/>
</dbReference>
<dbReference type="EMBL" id="CP036272">
    <property type="protein sequence ID" value="QDT59380.1"/>
    <property type="molecule type" value="Genomic_DNA"/>
</dbReference>
<dbReference type="RefSeq" id="WP_145271222.1">
    <property type="nucleotide sequence ID" value="NZ_CP036272.1"/>
</dbReference>
<dbReference type="AlphaFoldDB" id="A0A517STD5"/>
<gene>
    <name evidence="7" type="ORF">SV7mr_18870</name>
</gene>
<organism evidence="7 8">
    <name type="scientific">Stieleria bergensis</name>
    <dbReference type="NCBI Taxonomy" id="2528025"/>
    <lineage>
        <taxon>Bacteria</taxon>
        <taxon>Pseudomonadati</taxon>
        <taxon>Planctomycetota</taxon>
        <taxon>Planctomycetia</taxon>
        <taxon>Pirellulales</taxon>
        <taxon>Pirellulaceae</taxon>
        <taxon>Stieleria</taxon>
    </lineage>
</organism>
<dbReference type="Proteomes" id="UP000315003">
    <property type="component" value="Chromosome"/>
</dbReference>
<keyword evidence="2" id="KW-0805">Transcription regulation</keyword>
<evidence type="ECO:0000256" key="4">
    <source>
        <dbReference type="ARBA" id="ARBA00023163"/>
    </source>
</evidence>
<dbReference type="OrthoDB" id="6383365at2"/>
<dbReference type="SUPFAM" id="SSF88946">
    <property type="entry name" value="Sigma2 domain of RNA polymerase sigma factors"/>
    <property type="match status" value="1"/>
</dbReference>
<proteinExistence type="inferred from homology"/>
<dbReference type="GO" id="GO:0003677">
    <property type="term" value="F:DNA binding"/>
    <property type="evidence" value="ECO:0007669"/>
    <property type="project" value="InterPro"/>
</dbReference>
<feature type="domain" description="RNA polymerase sigma-70 region 2" evidence="5">
    <location>
        <begin position="21"/>
        <end position="85"/>
    </location>
</feature>
<evidence type="ECO:0000313" key="7">
    <source>
        <dbReference type="EMBL" id="QDT59380.1"/>
    </source>
</evidence>
<sequence>MATASDRQDKAPDLSETFLRLWMQHESELRAYVRSCCPKAQEVDDVMQEVSVAALRKFSTLDDHSAFGAWCCLIARYELLSARRRFARDRLVLAEEIVELLADEGAEELPLRQRQLRALDQCINKLPRERRELALAAYGKDTTIRELAKQLERTEGSLYQLLSRIRKELYRCMEKTLPGAES</sequence>
<dbReference type="InterPro" id="IPR013249">
    <property type="entry name" value="RNA_pol_sigma70_r4_t2"/>
</dbReference>
<dbReference type="Pfam" id="PF08281">
    <property type="entry name" value="Sigma70_r4_2"/>
    <property type="match status" value="1"/>
</dbReference>
<dbReference type="InterPro" id="IPR007627">
    <property type="entry name" value="RNA_pol_sigma70_r2"/>
</dbReference>
<dbReference type="Gene3D" id="1.10.10.10">
    <property type="entry name" value="Winged helix-like DNA-binding domain superfamily/Winged helix DNA-binding domain"/>
    <property type="match status" value="1"/>
</dbReference>
<evidence type="ECO:0000259" key="6">
    <source>
        <dbReference type="Pfam" id="PF08281"/>
    </source>
</evidence>
<dbReference type="InterPro" id="IPR036388">
    <property type="entry name" value="WH-like_DNA-bd_sf"/>
</dbReference>
<dbReference type="GO" id="GO:0006352">
    <property type="term" value="P:DNA-templated transcription initiation"/>
    <property type="evidence" value="ECO:0007669"/>
    <property type="project" value="InterPro"/>
</dbReference>
<keyword evidence="4" id="KW-0804">Transcription</keyword>
<dbReference type="SUPFAM" id="SSF88659">
    <property type="entry name" value="Sigma3 and sigma4 domains of RNA polymerase sigma factors"/>
    <property type="match status" value="1"/>
</dbReference>
<reference evidence="7 8" key="1">
    <citation type="submission" date="2019-02" db="EMBL/GenBank/DDBJ databases">
        <title>Deep-cultivation of Planctomycetes and their phenomic and genomic characterization uncovers novel biology.</title>
        <authorList>
            <person name="Wiegand S."/>
            <person name="Jogler M."/>
            <person name="Boedeker C."/>
            <person name="Pinto D."/>
            <person name="Vollmers J."/>
            <person name="Rivas-Marin E."/>
            <person name="Kohn T."/>
            <person name="Peeters S.H."/>
            <person name="Heuer A."/>
            <person name="Rast P."/>
            <person name="Oberbeckmann S."/>
            <person name="Bunk B."/>
            <person name="Jeske O."/>
            <person name="Meyerdierks A."/>
            <person name="Storesund J.E."/>
            <person name="Kallscheuer N."/>
            <person name="Luecker S."/>
            <person name="Lage O.M."/>
            <person name="Pohl T."/>
            <person name="Merkel B.J."/>
            <person name="Hornburger P."/>
            <person name="Mueller R.-W."/>
            <person name="Bruemmer F."/>
            <person name="Labrenz M."/>
            <person name="Spormann A.M."/>
            <person name="Op den Camp H."/>
            <person name="Overmann J."/>
            <person name="Amann R."/>
            <person name="Jetten M.S.M."/>
            <person name="Mascher T."/>
            <person name="Medema M.H."/>
            <person name="Devos D.P."/>
            <person name="Kaster A.-K."/>
            <person name="Ovreas L."/>
            <person name="Rohde M."/>
            <person name="Galperin M.Y."/>
            <person name="Jogler C."/>
        </authorList>
    </citation>
    <scope>NUCLEOTIDE SEQUENCE [LARGE SCALE GENOMIC DNA]</scope>
    <source>
        <strain evidence="7 8">SV_7m_r</strain>
    </source>
</reference>
<evidence type="ECO:0000256" key="2">
    <source>
        <dbReference type="ARBA" id="ARBA00023015"/>
    </source>
</evidence>
<dbReference type="InterPro" id="IPR014284">
    <property type="entry name" value="RNA_pol_sigma-70_dom"/>
</dbReference>
<evidence type="ECO:0000313" key="8">
    <source>
        <dbReference type="Proteomes" id="UP000315003"/>
    </source>
</evidence>
<comment type="similarity">
    <text evidence="1">Belongs to the sigma-70 factor family. ECF subfamily.</text>
</comment>
<keyword evidence="3" id="KW-0731">Sigma factor</keyword>
<evidence type="ECO:0000259" key="5">
    <source>
        <dbReference type="Pfam" id="PF04542"/>
    </source>
</evidence>
<accession>A0A517STD5</accession>
<keyword evidence="8" id="KW-1185">Reference proteome</keyword>
<evidence type="ECO:0000256" key="3">
    <source>
        <dbReference type="ARBA" id="ARBA00023082"/>
    </source>
</evidence>
<dbReference type="InterPro" id="IPR014331">
    <property type="entry name" value="RNA_pol_sigma70_ECF_RHOBA"/>
</dbReference>